<evidence type="ECO:0008006" key="3">
    <source>
        <dbReference type="Google" id="ProtNLM"/>
    </source>
</evidence>
<evidence type="ECO:0000313" key="1">
    <source>
        <dbReference type="EMBL" id="SNR68506.1"/>
    </source>
</evidence>
<dbReference type="Proteomes" id="UP000198384">
    <property type="component" value="Unassembled WGS sequence"/>
</dbReference>
<dbReference type="RefSeq" id="WP_089382401.1">
    <property type="nucleotide sequence ID" value="NZ_FZNT01000008.1"/>
</dbReference>
<dbReference type="EMBL" id="FZNT01000008">
    <property type="protein sequence ID" value="SNR68506.1"/>
    <property type="molecule type" value="Genomic_DNA"/>
</dbReference>
<evidence type="ECO:0000313" key="2">
    <source>
        <dbReference type="Proteomes" id="UP000198384"/>
    </source>
</evidence>
<sequence>MKKIKYLLPFIGIMLFFSCDDETTIEDEFEEVNGEVKEKQIKRIQGLNEYGESAYVIFNYGGDNKLSSISDGEDTYSFNYNSQGELNTIGSYSDGMYTVSELYNAPYDVFDKGGVLEFDTNGNPSKILTFENGYNSTSIIGEIFYDSKPNFLFYTLKSSMMLEVLEKIQLNFGYQNPNLMKARDLIPNNNIRAMIFKDTQGTTVFEVQVNYKYDEDDYPMTADLFIFDHGQTSKIYLDYYY</sequence>
<keyword evidence="2" id="KW-1185">Reference proteome</keyword>
<dbReference type="AlphaFoldDB" id="A0A238YB56"/>
<dbReference type="PROSITE" id="PS51257">
    <property type="entry name" value="PROKAR_LIPOPROTEIN"/>
    <property type="match status" value="1"/>
</dbReference>
<proteinExistence type="predicted"/>
<dbReference type="OrthoDB" id="1417299at2"/>
<organism evidence="1 2">
    <name type="scientific">Lutibacter agarilyticus</name>
    <dbReference type="NCBI Taxonomy" id="1109740"/>
    <lineage>
        <taxon>Bacteria</taxon>
        <taxon>Pseudomonadati</taxon>
        <taxon>Bacteroidota</taxon>
        <taxon>Flavobacteriia</taxon>
        <taxon>Flavobacteriales</taxon>
        <taxon>Flavobacteriaceae</taxon>
        <taxon>Lutibacter</taxon>
    </lineage>
</organism>
<gene>
    <name evidence="1" type="ORF">SAMN06265371_108207</name>
</gene>
<reference evidence="1 2" key="1">
    <citation type="submission" date="2017-06" db="EMBL/GenBank/DDBJ databases">
        <authorList>
            <person name="Kim H.J."/>
            <person name="Triplett B.A."/>
        </authorList>
    </citation>
    <scope>NUCLEOTIDE SEQUENCE [LARGE SCALE GENOMIC DNA]</scope>
    <source>
        <strain evidence="1 2">DSM 29150</strain>
    </source>
</reference>
<protein>
    <recommendedName>
        <fullName evidence="3">YD repeat-containing protein</fullName>
    </recommendedName>
</protein>
<accession>A0A238YB56</accession>
<name>A0A238YB56_9FLAO</name>